<feature type="transmembrane region" description="Helical" evidence="1">
    <location>
        <begin position="6"/>
        <end position="30"/>
    </location>
</feature>
<keyword evidence="4" id="KW-1185">Reference proteome</keyword>
<feature type="transmembrane region" description="Helical" evidence="1">
    <location>
        <begin position="42"/>
        <end position="64"/>
    </location>
</feature>
<evidence type="ECO:0000313" key="3">
    <source>
        <dbReference type="EMBL" id="MCF2947085.1"/>
    </source>
</evidence>
<dbReference type="RefSeq" id="WP_235310597.1">
    <property type="nucleotide sequence ID" value="NZ_JAKGAS010000001.1"/>
</dbReference>
<protein>
    <recommendedName>
        <fullName evidence="2">Cytochrome C Planctomycete-type domain-containing protein</fullName>
    </recommendedName>
</protein>
<dbReference type="InterPro" id="IPR032675">
    <property type="entry name" value="LRR_dom_sf"/>
</dbReference>
<keyword evidence="1" id="KW-1133">Transmembrane helix</keyword>
<keyword evidence="1" id="KW-0812">Transmembrane</keyword>
<dbReference type="SUPFAM" id="SSF52047">
    <property type="entry name" value="RNI-like"/>
    <property type="match status" value="1"/>
</dbReference>
<feature type="transmembrane region" description="Helical" evidence="1">
    <location>
        <begin position="105"/>
        <end position="126"/>
    </location>
</feature>
<sequence>MDITQFFGRFHVLVLHLPIGILMLAALWELAIQFKRANRPILLNIIWFWGAVSAIAACILGWLLTQAGGYSPDAVFIHRTFGILTALAAIIAFVYLTYFKSQHKFIVSGLAVGQLFLLFSTGHYGANMTHGETYLVDHAPNIVRAGLGFPPHKIPRSKVTDLSQADVYLDVIQPMLEKRCISCHNDSKQKGKLNLTTLENIMQGGKSGPAIVAQDLHGSELYHRITLAHGEKGFMPAEGKTPFTQEQTNTFKWWIEAGAPATGEVTQFIKTKQDKVLLNNLLGISDEFVLAPIEPISLQQEIALVDAGFVFKTLSQNSNYLMVDLSVKSQDLTENALNALLNISQHVVSLNLRNTHTSDGQLVQIAKLTNLQKLRLEHNPITTQGMQSLVTLANLKSLNLYKTQVDNSVLPLLSEFPVLKSVFLGETLVTSEQLEIFNNQSDIKIQGIMPVSSFVAKAGK</sequence>
<feature type="transmembrane region" description="Helical" evidence="1">
    <location>
        <begin position="76"/>
        <end position="98"/>
    </location>
</feature>
<dbReference type="PANTHER" id="PTHR35889">
    <property type="entry name" value="CYCLOINULO-OLIGOSACCHARIDE FRUCTANOTRANSFERASE-RELATED"/>
    <property type="match status" value="1"/>
</dbReference>
<dbReference type="InterPro" id="IPR011429">
    <property type="entry name" value="Cyt_c_Planctomycete-type"/>
</dbReference>
<name>A0ABS9D3V1_9ALTE</name>
<dbReference type="Gene3D" id="3.80.10.10">
    <property type="entry name" value="Ribonuclease Inhibitor"/>
    <property type="match status" value="1"/>
</dbReference>
<dbReference type="PANTHER" id="PTHR35889:SF3">
    <property type="entry name" value="F-BOX DOMAIN-CONTAINING PROTEIN"/>
    <property type="match status" value="1"/>
</dbReference>
<dbReference type="Proteomes" id="UP001521137">
    <property type="component" value="Unassembled WGS sequence"/>
</dbReference>
<dbReference type="Pfam" id="PF07635">
    <property type="entry name" value="PSCyt1"/>
    <property type="match status" value="1"/>
</dbReference>
<feature type="domain" description="Cytochrome C Planctomycete-type" evidence="2">
    <location>
        <begin position="180"/>
        <end position="236"/>
    </location>
</feature>
<evidence type="ECO:0000256" key="1">
    <source>
        <dbReference type="SAM" id="Phobius"/>
    </source>
</evidence>
<evidence type="ECO:0000313" key="4">
    <source>
        <dbReference type="Proteomes" id="UP001521137"/>
    </source>
</evidence>
<keyword evidence="1" id="KW-0472">Membrane</keyword>
<gene>
    <name evidence="3" type="ORF">L0668_03135</name>
</gene>
<accession>A0ABS9D3V1</accession>
<organism evidence="3 4">
    <name type="scientific">Paraglaciecola algarum</name>
    <dbReference type="NCBI Taxonomy" id="3050085"/>
    <lineage>
        <taxon>Bacteria</taxon>
        <taxon>Pseudomonadati</taxon>
        <taxon>Pseudomonadota</taxon>
        <taxon>Gammaproteobacteria</taxon>
        <taxon>Alteromonadales</taxon>
        <taxon>Alteromonadaceae</taxon>
        <taxon>Paraglaciecola</taxon>
    </lineage>
</organism>
<comment type="caution">
    <text evidence="3">The sequence shown here is derived from an EMBL/GenBank/DDBJ whole genome shotgun (WGS) entry which is preliminary data.</text>
</comment>
<reference evidence="3 4" key="1">
    <citation type="submission" date="2022-01" db="EMBL/GenBank/DDBJ databases">
        <title>Paraglaciecola sp. G1-23.</title>
        <authorList>
            <person name="Jin M.S."/>
            <person name="Han D.M."/>
            <person name="Kim H.M."/>
            <person name="Jeon C.O."/>
        </authorList>
    </citation>
    <scope>NUCLEOTIDE SEQUENCE [LARGE SCALE GENOMIC DNA]</scope>
    <source>
        <strain evidence="3 4">G1-23</strain>
    </source>
</reference>
<evidence type="ECO:0000259" key="2">
    <source>
        <dbReference type="Pfam" id="PF07635"/>
    </source>
</evidence>
<dbReference type="EMBL" id="JAKGAS010000001">
    <property type="protein sequence ID" value="MCF2947085.1"/>
    <property type="molecule type" value="Genomic_DNA"/>
</dbReference>
<proteinExistence type="predicted"/>